<dbReference type="EMBL" id="CP007055">
    <property type="protein sequence ID" value="AHG01044.1"/>
    <property type="molecule type" value="Genomic_DNA"/>
</dbReference>
<dbReference type="AlphaFoldDB" id="W0JR12"/>
<reference evidence="1 2" key="1">
    <citation type="submission" date="2014-01" db="EMBL/GenBank/DDBJ databases">
        <authorList>
            <consortium name="DOE Joint Genome Institute"/>
            <person name="Anderson I."/>
            <person name="Huntemann M."/>
            <person name="Han J."/>
            <person name="Chen A."/>
            <person name="Kyrpides N."/>
            <person name="Mavromatis K."/>
            <person name="Markowitz V."/>
            <person name="Palaniappan K."/>
            <person name="Ivanova N."/>
            <person name="Schaumberg A."/>
            <person name="Pati A."/>
            <person name="Liolios K."/>
            <person name="Nordberg H.P."/>
            <person name="Cantor M.N."/>
            <person name="Hua S.X."/>
            <person name="Woyke T."/>
        </authorList>
    </citation>
    <scope>NUCLEOTIDE SEQUENCE [LARGE SCALE GENOMIC DNA]</scope>
    <source>
        <strain evidence="1 2">XH-48</strain>
    </source>
</reference>
<organism evidence="1 2">
    <name type="scientific">Halostagnicola larsenii XH-48</name>
    <dbReference type="NCBI Taxonomy" id="797299"/>
    <lineage>
        <taxon>Archaea</taxon>
        <taxon>Methanobacteriati</taxon>
        <taxon>Methanobacteriota</taxon>
        <taxon>Stenosarchaea group</taxon>
        <taxon>Halobacteria</taxon>
        <taxon>Halobacteriales</taxon>
        <taxon>Natrialbaceae</taxon>
        <taxon>Halostagnicola</taxon>
    </lineage>
</organism>
<dbReference type="Proteomes" id="UP000019024">
    <property type="component" value="Chromosome"/>
</dbReference>
<evidence type="ECO:0000313" key="2">
    <source>
        <dbReference type="Proteomes" id="UP000019024"/>
    </source>
</evidence>
<dbReference type="KEGG" id="hlr:HALLA_14070"/>
<name>W0JR12_9EURY</name>
<sequence length="35" mass="4173">MHSSRSHLDGWELEPRIKPAQKSVRSEKSRYVVDY</sequence>
<evidence type="ECO:0000313" key="1">
    <source>
        <dbReference type="EMBL" id="AHG01044.1"/>
    </source>
</evidence>
<protein>
    <submittedName>
        <fullName evidence="1">Uncharacterized protein</fullName>
    </submittedName>
</protein>
<accession>W0JR12</accession>
<keyword evidence="2" id="KW-1185">Reference proteome</keyword>
<proteinExistence type="predicted"/>
<gene>
    <name evidence="1" type="ORF">HALLA_14070</name>
</gene>
<dbReference type="HOGENOM" id="CLU_3362507_0_0_2"/>